<gene>
    <name evidence="2" type="ORF">S03H2_13014</name>
</gene>
<evidence type="ECO:0000313" key="2">
    <source>
        <dbReference type="EMBL" id="GAH34376.1"/>
    </source>
</evidence>
<proteinExistence type="predicted"/>
<reference evidence="2" key="1">
    <citation type="journal article" date="2014" name="Front. Microbiol.">
        <title>High frequency of phylogenetically diverse reductive dehalogenase-homologous genes in deep subseafloor sedimentary metagenomes.</title>
        <authorList>
            <person name="Kawai M."/>
            <person name="Futagami T."/>
            <person name="Toyoda A."/>
            <person name="Takaki Y."/>
            <person name="Nishi S."/>
            <person name="Hori S."/>
            <person name="Arai W."/>
            <person name="Tsubouchi T."/>
            <person name="Morono Y."/>
            <person name="Uchiyama I."/>
            <person name="Ito T."/>
            <person name="Fujiyama A."/>
            <person name="Inagaki F."/>
            <person name="Takami H."/>
        </authorList>
    </citation>
    <scope>NUCLEOTIDE SEQUENCE</scope>
    <source>
        <strain evidence="2">Expedition CK06-06</strain>
    </source>
</reference>
<dbReference type="InterPro" id="IPR035437">
    <property type="entry name" value="SNase_OB-fold_sf"/>
</dbReference>
<evidence type="ECO:0000259" key="1">
    <source>
        <dbReference type="Pfam" id="PF00565"/>
    </source>
</evidence>
<dbReference type="Pfam" id="PF00565">
    <property type="entry name" value="SNase"/>
    <property type="match status" value="1"/>
</dbReference>
<dbReference type="AlphaFoldDB" id="X1ELZ4"/>
<dbReference type="EMBL" id="BARU01006610">
    <property type="protein sequence ID" value="GAH34376.1"/>
    <property type="molecule type" value="Genomic_DNA"/>
</dbReference>
<organism evidence="2">
    <name type="scientific">marine sediment metagenome</name>
    <dbReference type="NCBI Taxonomy" id="412755"/>
    <lineage>
        <taxon>unclassified sequences</taxon>
        <taxon>metagenomes</taxon>
        <taxon>ecological metagenomes</taxon>
    </lineage>
</organism>
<feature type="domain" description="TNase-like" evidence="1">
    <location>
        <begin position="7"/>
        <end position="68"/>
    </location>
</feature>
<feature type="non-terminal residue" evidence="2">
    <location>
        <position position="1"/>
    </location>
</feature>
<sequence length="212" mass="25094">TVILEKDVSETDKYGRLLRYVFVGDLFINAHLVKLGWAQTSTYPPDVKYSDLFISLEREARENNIGCWFIPEEITEVDEEPTKIVEKEETTKVEETKSYELDFIGVKRLKKEFGDSLLKVFISIDENNEEEFTEQMKIIDDILTELELKKKVGVKEEVENLYDLFIEDIKTTVDMLIAEFYGLEEYEELHKKVMELDEEFLNEFHRIENKLK</sequence>
<dbReference type="Gene3D" id="2.40.50.90">
    <property type="match status" value="1"/>
</dbReference>
<dbReference type="SUPFAM" id="SSF50199">
    <property type="entry name" value="Staphylococcal nuclease"/>
    <property type="match status" value="1"/>
</dbReference>
<protein>
    <recommendedName>
        <fullName evidence="1">TNase-like domain-containing protein</fullName>
    </recommendedName>
</protein>
<comment type="caution">
    <text evidence="2">The sequence shown here is derived from an EMBL/GenBank/DDBJ whole genome shotgun (WGS) entry which is preliminary data.</text>
</comment>
<accession>X1ELZ4</accession>
<dbReference type="InterPro" id="IPR016071">
    <property type="entry name" value="Staphylococal_nuclease_OB-fold"/>
</dbReference>
<name>X1ELZ4_9ZZZZ</name>